<dbReference type="PANTHER" id="PTHR46927:SF3">
    <property type="entry name" value="THAP-TYPE DOMAIN-CONTAINING PROTEIN"/>
    <property type="match status" value="1"/>
</dbReference>
<comment type="caution">
    <text evidence="8">The sequence shown here is derived from an EMBL/GenBank/DDBJ whole genome shotgun (WGS) entry which is preliminary data.</text>
</comment>
<evidence type="ECO:0000256" key="1">
    <source>
        <dbReference type="ARBA" id="ARBA00022723"/>
    </source>
</evidence>
<proteinExistence type="predicted"/>
<dbReference type="Proteomes" id="UP001152320">
    <property type="component" value="Unassembled WGS sequence"/>
</dbReference>
<keyword evidence="2 5" id="KW-0863">Zinc-finger</keyword>
<dbReference type="Pfam" id="PF05485">
    <property type="entry name" value="THAP"/>
    <property type="match status" value="1"/>
</dbReference>
<feature type="domain" description="THAP-type" evidence="7">
    <location>
        <begin position="1"/>
        <end position="99"/>
    </location>
</feature>
<dbReference type="SMART" id="SM00980">
    <property type="entry name" value="THAP"/>
    <property type="match status" value="1"/>
</dbReference>
<dbReference type="PANTHER" id="PTHR46927">
    <property type="entry name" value="AGAP005574-PA"/>
    <property type="match status" value="1"/>
</dbReference>
<evidence type="ECO:0000256" key="2">
    <source>
        <dbReference type="ARBA" id="ARBA00022771"/>
    </source>
</evidence>
<keyword evidence="4 5" id="KW-0238">DNA-binding</keyword>
<dbReference type="PROSITE" id="PS50950">
    <property type="entry name" value="ZF_THAP"/>
    <property type="match status" value="1"/>
</dbReference>
<dbReference type="SUPFAM" id="SSF57716">
    <property type="entry name" value="Glucocorticoid receptor-like (DNA-binding domain)"/>
    <property type="match status" value="1"/>
</dbReference>
<dbReference type="InterPro" id="IPR006612">
    <property type="entry name" value="THAP_Znf"/>
</dbReference>
<evidence type="ECO:0000256" key="6">
    <source>
        <dbReference type="SAM" id="MobiDB-lite"/>
    </source>
</evidence>
<gene>
    <name evidence="8" type="ORF">HOLleu_42766</name>
</gene>
<evidence type="ECO:0000256" key="4">
    <source>
        <dbReference type="ARBA" id="ARBA00023125"/>
    </source>
</evidence>
<keyword evidence="1" id="KW-0479">Metal-binding</keyword>
<evidence type="ECO:0000313" key="9">
    <source>
        <dbReference type="Proteomes" id="UP001152320"/>
    </source>
</evidence>
<protein>
    <recommendedName>
        <fullName evidence="7">THAP-type domain-containing protein</fullName>
    </recommendedName>
</protein>
<evidence type="ECO:0000256" key="5">
    <source>
        <dbReference type="PROSITE-ProRule" id="PRU00309"/>
    </source>
</evidence>
<organism evidence="8 9">
    <name type="scientific">Holothuria leucospilota</name>
    <name type="common">Black long sea cucumber</name>
    <name type="synonym">Mertensiothuria leucospilota</name>
    <dbReference type="NCBI Taxonomy" id="206669"/>
    <lineage>
        <taxon>Eukaryota</taxon>
        <taxon>Metazoa</taxon>
        <taxon>Echinodermata</taxon>
        <taxon>Eleutherozoa</taxon>
        <taxon>Echinozoa</taxon>
        <taxon>Holothuroidea</taxon>
        <taxon>Aspidochirotacea</taxon>
        <taxon>Aspidochirotida</taxon>
        <taxon>Holothuriidae</taxon>
        <taxon>Holothuria</taxon>
    </lineage>
</organism>
<evidence type="ECO:0000259" key="7">
    <source>
        <dbReference type="PROSITE" id="PS50950"/>
    </source>
</evidence>
<sequence length="123" mass="14408">MSECQAYGCVQSKRIRGWKREKIFCHPRLKKISEKRELSQRWLNNIGTGHTVDKFTLGKHKVVCEDHFRPECLEEDLCARLMGETPRKILKPDAVPEILVHRKPKEDTARSDRVLKRSLKKVS</sequence>
<keyword evidence="9" id="KW-1185">Reference proteome</keyword>
<evidence type="ECO:0000256" key="3">
    <source>
        <dbReference type="ARBA" id="ARBA00022833"/>
    </source>
</evidence>
<dbReference type="GO" id="GO:0003677">
    <property type="term" value="F:DNA binding"/>
    <property type="evidence" value="ECO:0007669"/>
    <property type="project" value="UniProtKB-UniRule"/>
</dbReference>
<feature type="region of interest" description="Disordered" evidence="6">
    <location>
        <begin position="101"/>
        <end position="123"/>
    </location>
</feature>
<accession>A0A9Q0YBC3</accession>
<reference evidence="8" key="1">
    <citation type="submission" date="2021-10" db="EMBL/GenBank/DDBJ databases">
        <title>Tropical sea cucumber genome reveals ecological adaptation and Cuvierian tubules defense mechanism.</title>
        <authorList>
            <person name="Chen T."/>
        </authorList>
    </citation>
    <scope>NUCLEOTIDE SEQUENCE</scope>
    <source>
        <strain evidence="8">Nanhai2018</strain>
        <tissue evidence="8">Muscle</tissue>
    </source>
</reference>
<dbReference type="EMBL" id="JAIZAY010000131">
    <property type="protein sequence ID" value="KAJ8018955.1"/>
    <property type="molecule type" value="Genomic_DNA"/>
</dbReference>
<dbReference type="GO" id="GO:0008270">
    <property type="term" value="F:zinc ion binding"/>
    <property type="evidence" value="ECO:0007669"/>
    <property type="project" value="UniProtKB-KW"/>
</dbReference>
<keyword evidence="3" id="KW-0862">Zinc</keyword>
<feature type="compositionally biased region" description="Basic and acidic residues" evidence="6">
    <location>
        <begin position="104"/>
        <end position="115"/>
    </location>
</feature>
<dbReference type="OrthoDB" id="10069315at2759"/>
<name>A0A9Q0YBC3_HOLLE</name>
<dbReference type="AlphaFoldDB" id="A0A9Q0YBC3"/>
<evidence type="ECO:0000313" key="8">
    <source>
        <dbReference type="EMBL" id="KAJ8018955.1"/>
    </source>
</evidence>
<dbReference type="InterPro" id="IPR052224">
    <property type="entry name" value="THAP_domain_protein"/>
</dbReference>